<sequence>MNCVRCHHTDEAHETTDNDSLLKRGRCMIPSCGCMQYFDAIKKIDEDLL</sequence>
<comment type="caution">
    <text evidence="1">The sequence shown here is derived from an EMBL/GenBank/DDBJ whole genome shotgun (WGS) entry which is preliminary data.</text>
</comment>
<dbReference type="Proteomes" id="UP000529843">
    <property type="component" value="Unassembled WGS sequence"/>
</dbReference>
<protein>
    <submittedName>
        <fullName evidence="1">Uncharacterized protein</fullName>
    </submittedName>
</protein>
<dbReference type="EMBL" id="JACAST010000060">
    <property type="protein sequence ID" value="NWK02662.1"/>
    <property type="molecule type" value="Genomic_DNA"/>
</dbReference>
<organism evidence="1 2">
    <name type="scientific">Marine Group I thaumarchaeote</name>
    <dbReference type="NCBI Taxonomy" id="2511932"/>
    <lineage>
        <taxon>Archaea</taxon>
        <taxon>Nitrososphaerota</taxon>
        <taxon>Marine Group I</taxon>
    </lineage>
</organism>
<accession>A0A7K4NPW9</accession>
<evidence type="ECO:0000313" key="1">
    <source>
        <dbReference type="EMBL" id="NWK02662.1"/>
    </source>
</evidence>
<dbReference type="AlphaFoldDB" id="A0A7K4NPW9"/>
<reference evidence="1 2" key="1">
    <citation type="journal article" date="2019" name="Environ. Microbiol.">
        <title>Genomics insights into ecotype formation of ammonia-oxidizing archaea in the deep ocean.</title>
        <authorList>
            <person name="Wang Y."/>
            <person name="Huang J.M."/>
            <person name="Cui G.J."/>
            <person name="Nunoura T."/>
            <person name="Takaki Y."/>
            <person name="Li W.L."/>
            <person name="Li J."/>
            <person name="Gao Z.M."/>
            <person name="Takai K."/>
            <person name="Zhang A.Q."/>
            <person name="Stepanauskas R."/>
        </authorList>
    </citation>
    <scope>NUCLEOTIDE SEQUENCE [LARGE SCALE GENOMIC DNA]</scope>
    <source>
        <strain evidence="1 2">N8</strain>
    </source>
</reference>
<gene>
    <name evidence="1" type="ORF">HX804_05135</name>
</gene>
<proteinExistence type="predicted"/>
<evidence type="ECO:0000313" key="2">
    <source>
        <dbReference type="Proteomes" id="UP000529843"/>
    </source>
</evidence>
<name>A0A7K4NPW9_9ARCH</name>